<protein>
    <submittedName>
        <fullName evidence="2">Uncharacterized protein</fullName>
    </submittedName>
</protein>
<reference evidence="2 3" key="1">
    <citation type="submission" date="2020-02" db="EMBL/GenBank/DDBJ databases">
        <title>Draft genome sequence of Haematococcus lacustris strain NIES-144.</title>
        <authorList>
            <person name="Morimoto D."/>
            <person name="Nakagawa S."/>
            <person name="Yoshida T."/>
            <person name="Sawayama S."/>
        </authorList>
    </citation>
    <scope>NUCLEOTIDE SEQUENCE [LARGE SCALE GENOMIC DNA]</scope>
    <source>
        <strain evidence="2 3">NIES-144</strain>
    </source>
</reference>
<organism evidence="2 3">
    <name type="scientific">Haematococcus lacustris</name>
    <name type="common">Green alga</name>
    <name type="synonym">Haematococcus pluvialis</name>
    <dbReference type="NCBI Taxonomy" id="44745"/>
    <lineage>
        <taxon>Eukaryota</taxon>
        <taxon>Viridiplantae</taxon>
        <taxon>Chlorophyta</taxon>
        <taxon>core chlorophytes</taxon>
        <taxon>Chlorophyceae</taxon>
        <taxon>CS clade</taxon>
        <taxon>Chlamydomonadales</taxon>
        <taxon>Haematococcaceae</taxon>
        <taxon>Haematococcus</taxon>
    </lineage>
</organism>
<proteinExistence type="predicted"/>
<feature type="signal peptide" evidence="1">
    <location>
        <begin position="1"/>
        <end position="23"/>
    </location>
</feature>
<evidence type="ECO:0000313" key="3">
    <source>
        <dbReference type="Proteomes" id="UP000485058"/>
    </source>
</evidence>
<sequence>MAPRPYAVAQLRVRLFFSRFLCGVCVGCGRQSSDVKPAEARSMSSPLPDCSYREPQAVMDDRRGKVLMGTCGWSDASASKDGEDGRRAACIETNAQASKDQQVVLARALIYCNHGCHGQQPLPWDALLAETQ</sequence>
<dbReference type="Proteomes" id="UP000485058">
    <property type="component" value="Unassembled WGS sequence"/>
</dbReference>
<name>A0A699ZVV8_HAELA</name>
<accession>A0A699ZVV8</accession>
<evidence type="ECO:0000256" key="1">
    <source>
        <dbReference type="SAM" id="SignalP"/>
    </source>
</evidence>
<dbReference type="EMBL" id="BLLF01003332">
    <property type="protein sequence ID" value="GFH27047.1"/>
    <property type="molecule type" value="Genomic_DNA"/>
</dbReference>
<keyword evidence="3" id="KW-1185">Reference proteome</keyword>
<comment type="caution">
    <text evidence="2">The sequence shown here is derived from an EMBL/GenBank/DDBJ whole genome shotgun (WGS) entry which is preliminary data.</text>
</comment>
<dbReference type="AlphaFoldDB" id="A0A699ZVV8"/>
<evidence type="ECO:0000313" key="2">
    <source>
        <dbReference type="EMBL" id="GFH27047.1"/>
    </source>
</evidence>
<keyword evidence="1" id="KW-0732">Signal</keyword>
<feature type="chain" id="PRO_5025600867" evidence="1">
    <location>
        <begin position="24"/>
        <end position="132"/>
    </location>
</feature>
<gene>
    <name evidence="2" type="ORF">HaLaN_25305</name>
</gene>